<evidence type="ECO:0000256" key="3">
    <source>
        <dbReference type="ARBA" id="ARBA00022884"/>
    </source>
</evidence>
<comment type="catalytic activity">
    <reaction evidence="5">
        <text>uridine(2605) in 23S rRNA = pseudouridine(2605) in 23S rRNA</text>
        <dbReference type="Rhea" id="RHEA:42520"/>
        <dbReference type="Rhea" id="RHEA-COMP:10095"/>
        <dbReference type="Rhea" id="RHEA-COMP:10096"/>
        <dbReference type="ChEBI" id="CHEBI:65314"/>
        <dbReference type="ChEBI" id="CHEBI:65315"/>
        <dbReference type="EC" id="5.4.99.22"/>
    </reaction>
</comment>
<dbReference type="Gene3D" id="3.30.70.580">
    <property type="entry name" value="Pseudouridine synthase I, catalytic domain, N-terminal subdomain"/>
    <property type="match status" value="1"/>
</dbReference>
<dbReference type="FunFam" id="3.30.70.580:FF:000009">
    <property type="entry name" value="Pseudouridine synthase"/>
    <property type="match status" value="1"/>
</dbReference>
<dbReference type="CDD" id="cd00165">
    <property type="entry name" value="S4"/>
    <property type="match status" value="1"/>
</dbReference>
<comment type="function">
    <text evidence="6">Responsible for synthesis of pseudouridine from uracil-2605 in 23S ribosomal RNA.</text>
</comment>
<sequence>MSEKVQKVLAHLGLGSRREIERWIREGRIRINNQLAKLGDRIDLTAKVFIDGKAIRLVRDLGFKRRVLIYHKPEGEICARSDPENRPTVFENLPPIRGERWIMIGRLDINTLGLLIFTNDGELAHRLSHPSYEVEREYAVRVLGKVDEEILHRLRKGVKLEDGMAAFTRIEERGGAGANHWYHVVLKEGRNREVRRLWESQGVKVSRLMRVRYGPIDLPEDLSRGHWRELKANEMQKLAHLVGLFAEGHNTLSSL</sequence>
<keyword evidence="4 8" id="KW-0413">Isomerase</keyword>
<dbReference type="InterPro" id="IPR042092">
    <property type="entry name" value="PsdUridine_s_RsuA/RluB/E/F_cat"/>
</dbReference>
<dbReference type="GO" id="GO:0005829">
    <property type="term" value="C:cytosol"/>
    <property type="evidence" value="ECO:0007669"/>
    <property type="project" value="UniProtKB-ARBA"/>
</dbReference>
<evidence type="ECO:0000259" key="9">
    <source>
        <dbReference type="SMART" id="SM00363"/>
    </source>
</evidence>
<dbReference type="InterPro" id="IPR000748">
    <property type="entry name" value="PsdUridine_synth_RsuA/RluB/E/F"/>
</dbReference>
<dbReference type="InterPro" id="IPR036986">
    <property type="entry name" value="S4_RNA-bd_sf"/>
</dbReference>
<dbReference type="AlphaFoldDB" id="A0A370CIV5"/>
<proteinExistence type="inferred from homology"/>
<dbReference type="EMBL" id="NMOS02000004">
    <property type="protein sequence ID" value="RDH40745.1"/>
    <property type="molecule type" value="Genomic_DNA"/>
</dbReference>
<dbReference type="GO" id="GO:0003723">
    <property type="term" value="F:RNA binding"/>
    <property type="evidence" value="ECO:0007669"/>
    <property type="project" value="UniProtKB-KW"/>
</dbReference>
<dbReference type="SUPFAM" id="SSF55174">
    <property type="entry name" value="Alpha-L RNA-binding motif"/>
    <property type="match status" value="1"/>
</dbReference>
<dbReference type="NCBIfam" id="TIGR00093">
    <property type="entry name" value="pseudouridine synthase"/>
    <property type="match status" value="1"/>
</dbReference>
<comment type="caution">
    <text evidence="10">The sequence shown here is derived from an EMBL/GenBank/DDBJ whole genome shotgun (WGS) entry which is preliminary data.</text>
</comment>
<dbReference type="FunFam" id="3.30.70.1560:FF:000001">
    <property type="entry name" value="Pseudouridine synthase"/>
    <property type="match status" value="1"/>
</dbReference>
<evidence type="ECO:0000256" key="5">
    <source>
        <dbReference type="ARBA" id="ARBA00036944"/>
    </source>
</evidence>
<gene>
    <name evidence="10" type="ORF">CFE62_002115</name>
</gene>
<dbReference type="Gene3D" id="3.30.70.1560">
    <property type="entry name" value="Alpha-L RNA-binding motif"/>
    <property type="match status" value="1"/>
</dbReference>
<evidence type="ECO:0000256" key="6">
    <source>
        <dbReference type="ARBA" id="ARBA00037383"/>
    </source>
</evidence>
<comment type="similarity">
    <text evidence="1 8">Belongs to the pseudouridine synthase RsuA family.</text>
</comment>
<reference evidence="10 11" key="1">
    <citation type="journal article" date="2017" name="Int. J. Syst. Evol. Microbiol.">
        <title>Aquarickettsiella crustaci n. gen. n. sp. (Gammaproteobacteria: Legionellales: Coxiellaceae); a bacterial pathogen of the freshwater crustacean: Gammarus fossarum (Malacostraca: Amphipoda).</title>
        <authorList>
            <person name="Bojko J."/>
            <person name="Dunn A.M."/>
            <person name="Stebbing P.D."/>
            <person name="Van Aerle R."/>
            <person name="Bacela-Spychalska K."/>
            <person name="Bean T.P."/>
            <person name="Stentiford G.D."/>
        </authorList>
    </citation>
    <scope>NUCLEOTIDE SEQUENCE [LARGE SCALE GENOMIC DNA]</scope>
    <source>
        <strain evidence="10">RA15029</strain>
    </source>
</reference>
<keyword evidence="2" id="KW-0698">rRNA processing</keyword>
<dbReference type="NCBIfam" id="NF007976">
    <property type="entry name" value="PRK10700.1"/>
    <property type="match status" value="1"/>
</dbReference>
<dbReference type="Proteomes" id="UP000226429">
    <property type="component" value="Unassembled WGS sequence"/>
</dbReference>
<dbReference type="Pfam" id="PF00849">
    <property type="entry name" value="PseudoU_synth_2"/>
    <property type="match status" value="1"/>
</dbReference>
<organism evidence="10 11">
    <name type="scientific">Candidatus Aquirickettsiella gammari</name>
    <dbReference type="NCBI Taxonomy" id="2016198"/>
    <lineage>
        <taxon>Bacteria</taxon>
        <taxon>Pseudomonadati</taxon>
        <taxon>Pseudomonadota</taxon>
        <taxon>Gammaproteobacteria</taxon>
        <taxon>Legionellales</taxon>
        <taxon>Coxiellaceae</taxon>
        <taxon>Candidatus Aquirickettsiella</taxon>
    </lineage>
</organism>
<dbReference type="Gene3D" id="3.10.290.10">
    <property type="entry name" value="RNA-binding S4 domain"/>
    <property type="match status" value="1"/>
</dbReference>
<dbReference type="SMART" id="SM00363">
    <property type="entry name" value="S4"/>
    <property type="match status" value="1"/>
</dbReference>
<dbReference type="PROSITE" id="PS50889">
    <property type="entry name" value="S4"/>
    <property type="match status" value="1"/>
</dbReference>
<keyword evidence="11" id="KW-1185">Reference proteome</keyword>
<dbReference type="GO" id="GO:0160139">
    <property type="term" value="F:23S rRNA pseudouridine(2605) synthase activity"/>
    <property type="evidence" value="ECO:0007669"/>
    <property type="project" value="UniProtKB-EC"/>
</dbReference>
<dbReference type="InterPro" id="IPR020094">
    <property type="entry name" value="TruA/RsuA/RluB/E/F_N"/>
</dbReference>
<dbReference type="FunFam" id="3.10.290.10:FF:000003">
    <property type="entry name" value="Pseudouridine synthase"/>
    <property type="match status" value="1"/>
</dbReference>
<evidence type="ECO:0000256" key="4">
    <source>
        <dbReference type="ARBA" id="ARBA00023235"/>
    </source>
</evidence>
<dbReference type="InterPro" id="IPR050343">
    <property type="entry name" value="RsuA_PseudoU_synthase"/>
</dbReference>
<dbReference type="EC" id="5.4.99.-" evidence="8"/>
<evidence type="ECO:0000313" key="10">
    <source>
        <dbReference type="EMBL" id="RDH40745.1"/>
    </source>
</evidence>
<reference evidence="10 11" key="2">
    <citation type="journal article" date="2018" name="J. Invertebr. Pathol.">
        <title>'Candidatus Aquirickettsiella gammari' (Gammaproteobacteria: Legionellales: Coxiellaceae): A bacterial pathogen of the freshwater crustacean Gammarus fossarum (Malacostraca: Amphipoda).</title>
        <authorList>
            <person name="Bojko J."/>
            <person name="Dunn A.M."/>
            <person name="Stebbing P.D."/>
            <person name="van Aerle R."/>
            <person name="Bacela-Spychalska K."/>
            <person name="Bean T.P."/>
            <person name="Urrutia A."/>
            <person name="Stentiford G.D."/>
        </authorList>
    </citation>
    <scope>NUCLEOTIDE SEQUENCE [LARGE SCALE GENOMIC DNA]</scope>
    <source>
        <strain evidence="10">RA15029</strain>
    </source>
</reference>
<evidence type="ECO:0000313" key="11">
    <source>
        <dbReference type="Proteomes" id="UP000226429"/>
    </source>
</evidence>
<dbReference type="Pfam" id="PF01479">
    <property type="entry name" value="S4"/>
    <property type="match status" value="1"/>
</dbReference>
<dbReference type="SUPFAM" id="SSF55120">
    <property type="entry name" value="Pseudouridine synthase"/>
    <property type="match status" value="1"/>
</dbReference>
<evidence type="ECO:0000256" key="8">
    <source>
        <dbReference type="RuleBase" id="RU003887"/>
    </source>
</evidence>
<dbReference type="PANTHER" id="PTHR47683:SF3">
    <property type="entry name" value="RIBOSOMAL LARGE SUBUNIT PSEUDOURIDINE SYNTHASE B"/>
    <property type="match status" value="1"/>
</dbReference>
<dbReference type="InterPro" id="IPR018496">
    <property type="entry name" value="PsdUridine_synth_RsuA/RluB_CS"/>
</dbReference>
<dbReference type="CDD" id="cd02556">
    <property type="entry name" value="PseudoU_synth_RluB"/>
    <property type="match status" value="1"/>
</dbReference>
<evidence type="ECO:0000256" key="1">
    <source>
        <dbReference type="ARBA" id="ARBA00008348"/>
    </source>
</evidence>
<protein>
    <recommendedName>
        <fullName evidence="8">Pseudouridine synthase</fullName>
        <ecNumber evidence="8">5.4.99.-</ecNumber>
    </recommendedName>
</protein>
<accession>A0A370CIV5</accession>
<dbReference type="PROSITE" id="PS01149">
    <property type="entry name" value="PSI_RSU"/>
    <property type="match status" value="1"/>
</dbReference>
<evidence type="ECO:0000256" key="2">
    <source>
        <dbReference type="ARBA" id="ARBA00022552"/>
    </source>
</evidence>
<feature type="domain" description="RNA-binding S4" evidence="9">
    <location>
        <begin position="3"/>
        <end position="63"/>
    </location>
</feature>
<name>A0A370CIV5_9COXI</name>
<keyword evidence="3 7" id="KW-0694">RNA-binding</keyword>
<dbReference type="InterPro" id="IPR006145">
    <property type="entry name" value="PsdUridine_synth_RsuA/RluA"/>
</dbReference>
<dbReference type="InterPro" id="IPR002942">
    <property type="entry name" value="S4_RNA-bd"/>
</dbReference>
<evidence type="ECO:0000256" key="7">
    <source>
        <dbReference type="PROSITE-ProRule" id="PRU00182"/>
    </source>
</evidence>
<dbReference type="PANTHER" id="PTHR47683">
    <property type="entry name" value="PSEUDOURIDINE SYNTHASE FAMILY PROTEIN-RELATED"/>
    <property type="match status" value="1"/>
</dbReference>
<dbReference type="GO" id="GO:0000455">
    <property type="term" value="P:enzyme-directed rRNA pseudouridine synthesis"/>
    <property type="evidence" value="ECO:0007669"/>
    <property type="project" value="UniProtKB-ARBA"/>
</dbReference>
<dbReference type="InterPro" id="IPR020103">
    <property type="entry name" value="PsdUridine_synth_cat_dom_sf"/>
</dbReference>